<dbReference type="EMBL" id="JARKIF010000030">
    <property type="protein sequence ID" value="KAJ7612623.1"/>
    <property type="molecule type" value="Genomic_DNA"/>
</dbReference>
<keyword evidence="1" id="KW-0732">Signal</keyword>
<dbReference type="AlphaFoldDB" id="A0AAD7B718"/>
<evidence type="ECO:0000313" key="3">
    <source>
        <dbReference type="Proteomes" id="UP001221142"/>
    </source>
</evidence>
<dbReference type="Proteomes" id="UP001221142">
    <property type="component" value="Unassembled WGS sequence"/>
</dbReference>
<name>A0AAD7B718_9AGAR</name>
<proteinExistence type="predicted"/>
<reference evidence="2" key="1">
    <citation type="submission" date="2023-03" db="EMBL/GenBank/DDBJ databases">
        <title>Massive genome expansion in bonnet fungi (Mycena s.s.) driven by repeated elements and novel gene families across ecological guilds.</title>
        <authorList>
            <consortium name="Lawrence Berkeley National Laboratory"/>
            <person name="Harder C.B."/>
            <person name="Miyauchi S."/>
            <person name="Viragh M."/>
            <person name="Kuo A."/>
            <person name="Thoen E."/>
            <person name="Andreopoulos B."/>
            <person name="Lu D."/>
            <person name="Skrede I."/>
            <person name="Drula E."/>
            <person name="Henrissat B."/>
            <person name="Morin E."/>
            <person name="Kohler A."/>
            <person name="Barry K."/>
            <person name="LaButti K."/>
            <person name="Morin E."/>
            <person name="Salamov A."/>
            <person name="Lipzen A."/>
            <person name="Mereny Z."/>
            <person name="Hegedus B."/>
            <person name="Baldrian P."/>
            <person name="Stursova M."/>
            <person name="Weitz H."/>
            <person name="Taylor A."/>
            <person name="Grigoriev I.V."/>
            <person name="Nagy L.G."/>
            <person name="Martin F."/>
            <person name="Kauserud H."/>
        </authorList>
    </citation>
    <scope>NUCLEOTIDE SEQUENCE</scope>
    <source>
        <strain evidence="2">9284</strain>
    </source>
</reference>
<accession>A0AAD7B718</accession>
<evidence type="ECO:0000256" key="1">
    <source>
        <dbReference type="SAM" id="SignalP"/>
    </source>
</evidence>
<organism evidence="2 3">
    <name type="scientific">Roridomyces roridus</name>
    <dbReference type="NCBI Taxonomy" id="1738132"/>
    <lineage>
        <taxon>Eukaryota</taxon>
        <taxon>Fungi</taxon>
        <taxon>Dikarya</taxon>
        <taxon>Basidiomycota</taxon>
        <taxon>Agaricomycotina</taxon>
        <taxon>Agaricomycetes</taxon>
        <taxon>Agaricomycetidae</taxon>
        <taxon>Agaricales</taxon>
        <taxon>Marasmiineae</taxon>
        <taxon>Mycenaceae</taxon>
        <taxon>Roridomyces</taxon>
    </lineage>
</organism>
<feature type="chain" id="PRO_5041898121" evidence="1">
    <location>
        <begin position="21"/>
        <end position="203"/>
    </location>
</feature>
<protein>
    <submittedName>
        <fullName evidence="2">Uncharacterized protein</fullName>
    </submittedName>
</protein>
<feature type="signal peptide" evidence="1">
    <location>
        <begin position="1"/>
        <end position="20"/>
    </location>
</feature>
<comment type="caution">
    <text evidence="2">The sequence shown here is derived from an EMBL/GenBank/DDBJ whole genome shotgun (WGS) entry which is preliminary data.</text>
</comment>
<keyword evidence="3" id="KW-1185">Reference proteome</keyword>
<sequence>MHFTAFAKFALLLVGALVSATPTFPGKITTGSGNFKVIQGTIGTVAGSGALAARQDTPPITVTVGPFRPSPANLIVNKTVTQGDFADLGIQFPVEGDAQIAFDGFAKNITVFETPPGGDEEFIFGLESGPDTNLCGFFPGLFFEALLDTSVLGTYQGRWVFEIGESEDHRAAVNATTGCGPEPFNKRIVEFVRKWEVVAPYGA</sequence>
<gene>
    <name evidence="2" type="ORF">FB45DRAFT_939421</name>
</gene>
<evidence type="ECO:0000313" key="2">
    <source>
        <dbReference type="EMBL" id="KAJ7612623.1"/>
    </source>
</evidence>